<name>A0A3S4QTK5_9NEIS</name>
<evidence type="ECO:0000313" key="3">
    <source>
        <dbReference type="Proteomes" id="UP000279284"/>
    </source>
</evidence>
<sequence length="113" mass="12489">MPGMAPKPVRLQPPKPQNCGVGKCAKPDANGVYRNANGTYAHNPNKPKTNLTRPSLLSQTQKDVYGRYTKLKDGSYMDASGNIVKPPVHIGHKYGWENRRLIKATDELGMSQQ</sequence>
<keyword evidence="3" id="KW-1185">Reference proteome</keyword>
<evidence type="ECO:0000313" key="2">
    <source>
        <dbReference type="EMBL" id="VEF00454.1"/>
    </source>
</evidence>
<feature type="region of interest" description="Disordered" evidence="1">
    <location>
        <begin position="1"/>
        <end position="22"/>
    </location>
</feature>
<dbReference type="EMBL" id="LR134313">
    <property type="protein sequence ID" value="VEF00454.1"/>
    <property type="molecule type" value="Genomic_DNA"/>
</dbReference>
<evidence type="ECO:0000256" key="1">
    <source>
        <dbReference type="SAM" id="MobiDB-lite"/>
    </source>
</evidence>
<reference evidence="2 3" key="1">
    <citation type="submission" date="2018-12" db="EMBL/GenBank/DDBJ databases">
        <authorList>
            <consortium name="Pathogen Informatics"/>
        </authorList>
    </citation>
    <scope>NUCLEOTIDE SEQUENCE [LARGE SCALE GENOMIC DNA]</scope>
    <source>
        <strain evidence="2 3">NCTC10296</strain>
    </source>
</reference>
<feature type="region of interest" description="Disordered" evidence="1">
    <location>
        <begin position="35"/>
        <end position="60"/>
    </location>
</feature>
<dbReference type="Proteomes" id="UP000279284">
    <property type="component" value="Chromosome"/>
</dbReference>
<accession>A0A3S4QTK5</accession>
<dbReference type="STRING" id="493.BWD07_11435"/>
<gene>
    <name evidence="2" type="ORF">NCTC10296_00862</name>
</gene>
<protein>
    <submittedName>
        <fullName evidence="2">Uncharacterized protein</fullName>
    </submittedName>
</protein>
<dbReference type="AlphaFoldDB" id="A0A3S4QTK5"/>
<proteinExistence type="predicted"/>
<dbReference type="KEGG" id="nci:NCTC10296_00862"/>
<feature type="compositionally biased region" description="Polar residues" evidence="1">
    <location>
        <begin position="36"/>
        <end position="60"/>
    </location>
</feature>
<organism evidence="2 3">
    <name type="scientific">Neisseria canis</name>
    <dbReference type="NCBI Taxonomy" id="493"/>
    <lineage>
        <taxon>Bacteria</taxon>
        <taxon>Pseudomonadati</taxon>
        <taxon>Pseudomonadota</taxon>
        <taxon>Betaproteobacteria</taxon>
        <taxon>Neisseriales</taxon>
        <taxon>Neisseriaceae</taxon>
        <taxon>Neisseria</taxon>
    </lineage>
</organism>